<sequence>MLFLLRPSRRLLQLTLLMVLGNLCAVALTLCSHDGLVVKLTGFAWAALALAAVWRWVAPHGPNGEVCGRGAVLLGRGDGPVVPVSLVDGRCIGRWLVMLTLRHQNGRTEILPVAAGALPSDRHRVLQVLVKRHAQRRTQVCAKAGTQVDPRLK</sequence>
<protein>
    <submittedName>
        <fullName evidence="1">Uncharacterized protein</fullName>
    </submittedName>
</protein>
<gene>
    <name evidence="1" type="ORF">ABW99_12735</name>
</gene>
<dbReference type="PATRIC" id="fig|445709.3.peg.2703"/>
<reference evidence="2" key="1">
    <citation type="submission" date="2015-06" db="EMBL/GenBank/DDBJ databases">
        <authorList>
            <person name="Lim Y.L."/>
            <person name="Ee R."/>
            <person name="Yong D."/>
            <person name="How K.Y."/>
            <person name="Yin W.F."/>
            <person name="Chan K.G."/>
        </authorList>
    </citation>
    <scope>NUCLEOTIDE SEQUENCE [LARGE SCALE GENOMIC DNA]</scope>
    <source>
        <strain evidence="2">DSM 25325</strain>
    </source>
</reference>
<dbReference type="EMBL" id="CP011568">
    <property type="protein sequence ID" value="AKJ68942.1"/>
    <property type="molecule type" value="Genomic_DNA"/>
</dbReference>
<dbReference type="Proteomes" id="UP000036700">
    <property type="component" value="Chromosome"/>
</dbReference>
<dbReference type="STRING" id="445709.ABW99_12735"/>
<organism evidence="1 2">
    <name type="scientific">Pandoraea thiooxydans</name>
    <dbReference type="NCBI Taxonomy" id="445709"/>
    <lineage>
        <taxon>Bacteria</taxon>
        <taxon>Pseudomonadati</taxon>
        <taxon>Pseudomonadota</taxon>
        <taxon>Betaproteobacteria</taxon>
        <taxon>Burkholderiales</taxon>
        <taxon>Burkholderiaceae</taxon>
        <taxon>Pandoraea</taxon>
    </lineage>
</organism>
<dbReference type="RefSeq" id="WP_047214839.1">
    <property type="nucleotide sequence ID" value="NZ_CP011568.3"/>
</dbReference>
<dbReference type="AlphaFoldDB" id="A0A0G3EUF0"/>
<proteinExistence type="predicted"/>
<accession>A0A0G3EUF0</accession>
<keyword evidence="2" id="KW-1185">Reference proteome</keyword>
<dbReference type="KEGG" id="ptx:ABW99_12735"/>
<name>A0A0G3EUF0_9BURK</name>
<evidence type="ECO:0000313" key="2">
    <source>
        <dbReference type="Proteomes" id="UP000036700"/>
    </source>
</evidence>
<evidence type="ECO:0000313" key="1">
    <source>
        <dbReference type="EMBL" id="AKJ68942.1"/>
    </source>
</evidence>